<dbReference type="NCBIfam" id="NF040628">
    <property type="entry name" value="GT-D_rel"/>
    <property type="match status" value="1"/>
</dbReference>
<dbReference type="Pfam" id="PF22882">
    <property type="entry name" value="GT-D-like"/>
    <property type="match status" value="1"/>
</dbReference>
<evidence type="ECO:0000259" key="2">
    <source>
        <dbReference type="Pfam" id="PF22882"/>
    </source>
</evidence>
<feature type="domain" description="GT-D fold-like" evidence="2">
    <location>
        <begin position="179"/>
        <end position="390"/>
    </location>
</feature>
<name>A0ABU6GPT0_9BACL</name>
<keyword evidence="4" id="KW-1185">Reference proteome</keyword>
<accession>A0ABU6GPT0</accession>
<gene>
    <name evidence="3" type="ORF">P4H66_18120</name>
</gene>
<feature type="compositionally biased region" description="Basic residues" evidence="1">
    <location>
        <begin position="63"/>
        <end position="88"/>
    </location>
</feature>
<evidence type="ECO:0000313" key="4">
    <source>
        <dbReference type="Proteomes" id="UP001344632"/>
    </source>
</evidence>
<organism evidence="3 4">
    <name type="scientific">Paenibacillus dokdonensis</name>
    <dbReference type="NCBI Taxonomy" id="2567944"/>
    <lineage>
        <taxon>Bacteria</taxon>
        <taxon>Bacillati</taxon>
        <taxon>Bacillota</taxon>
        <taxon>Bacilli</taxon>
        <taxon>Bacillales</taxon>
        <taxon>Paenibacillaceae</taxon>
        <taxon>Paenibacillus</taxon>
    </lineage>
</organism>
<proteinExistence type="predicted"/>
<sequence>MNRQFNNTAAFIPLWKKAVAVKIIRKPKVLSDKASELRQTKSEAARQTKPEAVRQTKPEAARQRKPGKKKYSYRRRSNTPFRLPRKHERFSNGPHYRKAEPKPRQKQKQKPFVPPVSTEPTESCTNGLNMEYGAGSTAGAEEEMASLLPPYTVLPEVSAREIMAAGLQLYLPRLKPLLRPEEVHQRLEHSLAGGQPLSVVRLGDGELLALAHDTVLPLEHAKSAGHFLTAAGMTLPDYQARSILADAVRKADIIGIPFSRLPTYQGLLFPVLRYYGIDYGPLIFTTSTINYALHEYGFLQSLLQDKQVLVIGNLAEELARKLTVSMVHVAGVISPVNGFPDIPRVLSEASMHSFDIALVASGIPAVVICQRIATELGKSALDFGHLADKLISGELSYN</sequence>
<reference evidence="3 4" key="1">
    <citation type="submission" date="2023-03" db="EMBL/GenBank/DDBJ databases">
        <title>Bacillus Genome Sequencing.</title>
        <authorList>
            <person name="Dunlap C."/>
        </authorList>
    </citation>
    <scope>NUCLEOTIDE SEQUENCE [LARGE SCALE GENOMIC DNA]</scope>
    <source>
        <strain evidence="3 4">BD-525</strain>
    </source>
</reference>
<feature type="compositionally biased region" description="Polar residues" evidence="1">
    <location>
        <begin position="118"/>
        <end position="128"/>
    </location>
</feature>
<dbReference type="InterPro" id="IPR049785">
    <property type="entry name" value="GT-D-like_firm"/>
</dbReference>
<dbReference type="EMBL" id="JARLKZ010000014">
    <property type="protein sequence ID" value="MEC0241734.1"/>
    <property type="molecule type" value="Genomic_DNA"/>
</dbReference>
<evidence type="ECO:0000313" key="3">
    <source>
        <dbReference type="EMBL" id="MEC0241734.1"/>
    </source>
</evidence>
<comment type="caution">
    <text evidence="3">The sequence shown here is derived from an EMBL/GenBank/DDBJ whole genome shotgun (WGS) entry which is preliminary data.</text>
</comment>
<feature type="compositionally biased region" description="Basic and acidic residues" evidence="1">
    <location>
        <begin position="29"/>
        <end position="62"/>
    </location>
</feature>
<dbReference type="Proteomes" id="UP001344632">
    <property type="component" value="Unassembled WGS sequence"/>
</dbReference>
<protein>
    <submittedName>
        <fullName evidence="3">GT-D fold domain-containing glycosyltransferase</fullName>
    </submittedName>
</protein>
<dbReference type="InterPro" id="IPR055171">
    <property type="entry name" value="GT-D-like"/>
</dbReference>
<feature type="region of interest" description="Disordered" evidence="1">
    <location>
        <begin position="29"/>
        <end position="129"/>
    </location>
</feature>
<dbReference type="RefSeq" id="WP_326089404.1">
    <property type="nucleotide sequence ID" value="NZ_JARLKZ010000014.1"/>
</dbReference>
<evidence type="ECO:0000256" key="1">
    <source>
        <dbReference type="SAM" id="MobiDB-lite"/>
    </source>
</evidence>